<sequence length="383" mass="40560">MTTPAFPHGSGFSDDPGGGPPPHQHTVTLSAPGDLLASVPALLGFRPARSIVAVCLTGERNPSVGAVMRHDLVLSGGDVPTPPMYAALGQFATVCERERATGVLLVLVDDRFTDPDAISLDELSAIVEEFEELLDCTPTELLDVFVTAEIAAGREWFSLLGGGGYGAQSDPTSSRVALARVVEGRAIRSSREELEATIEVGPVLERMQIAAFIERGRQSSLLRRELAERSATPERGHRLELELVLTHVARVSSGERLLAPEYAELALALDNVTVRDSALALAVGPYADDAEQLWILLARNLPDPERANPAALLGYSAYLRGDGPFAGIALAAALDSEPGHVLATLLDGALHSGLRPAEVRGLADIGHERAEAIGVVLPRHIAD</sequence>
<dbReference type="RefSeq" id="WP_128638873.1">
    <property type="nucleotide sequence ID" value="NZ_CP008947.1"/>
</dbReference>
<proteinExistence type="predicted"/>
<dbReference type="EMBL" id="CP008947">
    <property type="protein sequence ID" value="AII04304.1"/>
    <property type="molecule type" value="Genomic_DNA"/>
</dbReference>
<reference evidence="2 3" key="1">
    <citation type="submission" date="2014-07" db="EMBL/GenBank/DDBJ databases">
        <title>Genome Sequence of Rhodococcus opacus Strain R7, a Biodegrader of Mono- and Polycyclic Aromatic Hydrocarbons.</title>
        <authorList>
            <person name="Di Gennaro P."/>
            <person name="Zampolli J."/>
            <person name="Presti I."/>
            <person name="Cappelletti M."/>
            <person name="D'Ursi P."/>
            <person name="Orro A."/>
            <person name="Mezzelani A."/>
            <person name="Milanesi L."/>
        </authorList>
    </citation>
    <scope>NUCLEOTIDE SEQUENCE [LARGE SCALE GENOMIC DNA]</scope>
    <source>
        <strain evidence="2 3">R7</strain>
    </source>
</reference>
<organism evidence="2 3">
    <name type="scientific">Rhodococcus opacus</name>
    <name type="common">Nocardia opaca</name>
    <dbReference type="NCBI Taxonomy" id="37919"/>
    <lineage>
        <taxon>Bacteria</taxon>
        <taxon>Bacillati</taxon>
        <taxon>Actinomycetota</taxon>
        <taxon>Actinomycetes</taxon>
        <taxon>Mycobacteriales</taxon>
        <taxon>Nocardiaceae</taxon>
        <taxon>Rhodococcus</taxon>
    </lineage>
</organism>
<evidence type="ECO:0000256" key="1">
    <source>
        <dbReference type="SAM" id="MobiDB-lite"/>
    </source>
</evidence>
<dbReference type="InterPro" id="IPR025447">
    <property type="entry name" value="DUF4192"/>
</dbReference>
<evidence type="ECO:0000313" key="3">
    <source>
        <dbReference type="Proteomes" id="UP000028488"/>
    </source>
</evidence>
<feature type="region of interest" description="Disordered" evidence="1">
    <location>
        <begin position="1"/>
        <end position="28"/>
    </location>
</feature>
<gene>
    <name evidence="2" type="ORF">EP51_06765</name>
</gene>
<evidence type="ECO:0008006" key="4">
    <source>
        <dbReference type="Google" id="ProtNLM"/>
    </source>
</evidence>
<evidence type="ECO:0000313" key="2">
    <source>
        <dbReference type="EMBL" id="AII04304.1"/>
    </source>
</evidence>
<dbReference type="AlphaFoldDB" id="A0A076ELN7"/>
<dbReference type="eggNOG" id="ENOG5031GJC">
    <property type="taxonomic scope" value="Bacteria"/>
</dbReference>
<name>A0A076ELN7_RHOOP</name>
<dbReference type="Pfam" id="PF13830">
    <property type="entry name" value="DUF4192"/>
    <property type="match status" value="1"/>
</dbReference>
<protein>
    <recommendedName>
        <fullName evidence="4">DUF4192 domain-containing protein</fullName>
    </recommendedName>
</protein>
<accession>A0A076ELN7</accession>
<dbReference type="Proteomes" id="UP000028488">
    <property type="component" value="Chromosome"/>
</dbReference>